<name>A0A1R3XU81_9BACT</name>
<dbReference type="EMBL" id="FTPP01000004">
    <property type="protein sequence ID" value="SIT94622.1"/>
    <property type="molecule type" value="Genomic_DNA"/>
</dbReference>
<sequence length="316" mass="35168">MPYPLFTVFRFKNFPHSFFLFVSLLVAGGCAEYDQSARKPAETTAAYVASVDEWHQKREAKLKAPDGWLTLAGLFWLQEGANTFGSGPDNDLTFPEGKIPTRAGIITLKGDTVTTTIRPGVEVLLKGMPVRETLLYTSAMDSVPRLSHGTLTWFVIKRGTRYGIRLRDLQNDALVHFKGIKRFPVKADWRLKATFVPHPTPKQLAITNIVGQTSMQDSPGTLVFTLNGQQYQLDALLDGEELFIIFADKTNGIETYGAGRYINTDKPGPDGTTVLDFNKAYNPPCDFVSYATCPLPPRQNFLPIMIEAGEKSYGEY</sequence>
<protein>
    <recommendedName>
        <fullName evidence="3">DUF1684 domain-containing protein</fullName>
    </recommendedName>
</protein>
<reference evidence="2" key="1">
    <citation type="submission" date="2017-01" db="EMBL/GenBank/DDBJ databases">
        <authorList>
            <person name="Varghese N."/>
            <person name="Submissions S."/>
        </authorList>
    </citation>
    <scope>NUCLEOTIDE SEQUENCE [LARGE SCALE GENOMIC DNA]</scope>
    <source>
        <strain evidence="2">LP100</strain>
    </source>
</reference>
<evidence type="ECO:0000313" key="2">
    <source>
        <dbReference type="Proteomes" id="UP000187181"/>
    </source>
</evidence>
<proteinExistence type="predicted"/>
<keyword evidence="2" id="KW-1185">Reference proteome</keyword>
<dbReference type="InterPro" id="IPR012467">
    <property type="entry name" value="DUF1684"/>
</dbReference>
<dbReference type="AlphaFoldDB" id="A0A1R3XU81"/>
<dbReference type="Pfam" id="PF07920">
    <property type="entry name" value="DUF1684"/>
    <property type="match status" value="1"/>
</dbReference>
<dbReference type="PANTHER" id="PTHR41913">
    <property type="entry name" value="DUF1684 DOMAIN-CONTAINING PROTEIN"/>
    <property type="match status" value="1"/>
</dbReference>
<dbReference type="PANTHER" id="PTHR41913:SF1">
    <property type="entry name" value="DUF1684 DOMAIN-CONTAINING PROTEIN"/>
    <property type="match status" value="1"/>
</dbReference>
<evidence type="ECO:0008006" key="3">
    <source>
        <dbReference type="Google" id="ProtNLM"/>
    </source>
</evidence>
<evidence type="ECO:0000313" key="1">
    <source>
        <dbReference type="EMBL" id="SIT94622.1"/>
    </source>
</evidence>
<gene>
    <name evidence="1" type="ORF">SAMN05444128_3677</name>
</gene>
<dbReference type="Proteomes" id="UP000187181">
    <property type="component" value="Unassembled WGS sequence"/>
</dbReference>
<dbReference type="STRING" id="1317125.SAMN05444128_3677"/>
<accession>A0A1R3XU81</accession>
<organism evidence="1 2">
    <name type="scientific">Pontibacter indicus</name>
    <dbReference type="NCBI Taxonomy" id="1317125"/>
    <lineage>
        <taxon>Bacteria</taxon>
        <taxon>Pseudomonadati</taxon>
        <taxon>Bacteroidota</taxon>
        <taxon>Cytophagia</taxon>
        <taxon>Cytophagales</taxon>
        <taxon>Hymenobacteraceae</taxon>
        <taxon>Pontibacter</taxon>
    </lineage>
</organism>